<keyword evidence="3" id="KW-0813">Transport</keyword>
<feature type="transmembrane region" description="Helical" evidence="11">
    <location>
        <begin position="144"/>
        <end position="169"/>
    </location>
</feature>
<feature type="transmembrane region" description="Helical" evidence="11">
    <location>
        <begin position="190"/>
        <end position="213"/>
    </location>
</feature>
<name>A0A814RHT2_9BILA</name>
<evidence type="ECO:0000256" key="6">
    <source>
        <dbReference type="ARBA" id="ARBA00022723"/>
    </source>
</evidence>
<keyword evidence="7" id="KW-0249">Electron transport</keyword>
<dbReference type="PROSITE" id="PS50939">
    <property type="entry name" value="CYTOCHROME_B561"/>
    <property type="match status" value="1"/>
</dbReference>
<organism evidence="13 15">
    <name type="scientific">Rotaria sordida</name>
    <dbReference type="NCBI Taxonomy" id="392033"/>
    <lineage>
        <taxon>Eukaryota</taxon>
        <taxon>Metazoa</taxon>
        <taxon>Spiralia</taxon>
        <taxon>Gnathifera</taxon>
        <taxon>Rotifera</taxon>
        <taxon>Eurotatoria</taxon>
        <taxon>Bdelloidea</taxon>
        <taxon>Philodinida</taxon>
        <taxon>Philodinidae</taxon>
        <taxon>Rotaria</taxon>
    </lineage>
</organism>
<proteinExistence type="predicted"/>
<keyword evidence="10 11" id="KW-0472">Membrane</keyword>
<evidence type="ECO:0000256" key="5">
    <source>
        <dbReference type="ARBA" id="ARBA00022692"/>
    </source>
</evidence>
<dbReference type="GO" id="GO:0046872">
    <property type="term" value="F:metal ion binding"/>
    <property type="evidence" value="ECO:0007669"/>
    <property type="project" value="UniProtKB-KW"/>
</dbReference>
<dbReference type="Gene3D" id="1.20.120.1770">
    <property type="match status" value="1"/>
</dbReference>
<keyword evidence="6" id="KW-0479">Metal-binding</keyword>
<evidence type="ECO:0000256" key="10">
    <source>
        <dbReference type="ARBA" id="ARBA00023136"/>
    </source>
</evidence>
<dbReference type="PANTHER" id="PTHR10106">
    <property type="entry name" value="CYTOCHROME B561-RELATED"/>
    <property type="match status" value="1"/>
</dbReference>
<feature type="transmembrane region" description="Helical" evidence="11">
    <location>
        <begin position="76"/>
        <end position="97"/>
    </location>
</feature>
<comment type="subcellular location">
    <subcellularLocation>
        <location evidence="2">Membrane</location>
        <topology evidence="2">Multi-pass membrane protein</topology>
    </subcellularLocation>
</comment>
<keyword evidence="9" id="KW-0408">Iron</keyword>
<accession>A0A814RHT2</accession>
<evidence type="ECO:0000256" key="8">
    <source>
        <dbReference type="ARBA" id="ARBA00022989"/>
    </source>
</evidence>
<evidence type="ECO:0000256" key="3">
    <source>
        <dbReference type="ARBA" id="ARBA00022448"/>
    </source>
</evidence>
<dbReference type="InterPro" id="IPR043205">
    <property type="entry name" value="CYB561/CYBRD1-like"/>
</dbReference>
<feature type="transmembrane region" description="Helical" evidence="11">
    <location>
        <begin position="32"/>
        <end position="56"/>
    </location>
</feature>
<evidence type="ECO:0000256" key="2">
    <source>
        <dbReference type="ARBA" id="ARBA00004141"/>
    </source>
</evidence>
<dbReference type="EMBL" id="CAJNOO010001319">
    <property type="protein sequence ID" value="CAF1134242.1"/>
    <property type="molecule type" value="Genomic_DNA"/>
</dbReference>
<feature type="transmembrane region" description="Helical" evidence="11">
    <location>
        <begin position="225"/>
        <end position="244"/>
    </location>
</feature>
<reference evidence="13" key="1">
    <citation type="submission" date="2021-02" db="EMBL/GenBank/DDBJ databases">
        <authorList>
            <person name="Nowell W R."/>
        </authorList>
    </citation>
    <scope>NUCLEOTIDE SEQUENCE</scope>
</reference>
<keyword evidence="8 11" id="KW-1133">Transmembrane helix</keyword>
<protein>
    <recommendedName>
        <fullName evidence="12">Cytochrome b561 domain-containing protein</fullName>
    </recommendedName>
</protein>
<evidence type="ECO:0000259" key="12">
    <source>
        <dbReference type="PROSITE" id="PS50939"/>
    </source>
</evidence>
<evidence type="ECO:0000256" key="11">
    <source>
        <dbReference type="SAM" id="Phobius"/>
    </source>
</evidence>
<evidence type="ECO:0000256" key="9">
    <source>
        <dbReference type="ARBA" id="ARBA00023004"/>
    </source>
</evidence>
<keyword evidence="5 11" id="KW-0812">Transmembrane</keyword>
<keyword evidence="4" id="KW-0349">Heme</keyword>
<dbReference type="InterPro" id="IPR006593">
    <property type="entry name" value="Cyt_b561/ferric_Rdtase_TM"/>
</dbReference>
<evidence type="ECO:0000313" key="15">
    <source>
        <dbReference type="Proteomes" id="UP000663882"/>
    </source>
</evidence>
<dbReference type="FunFam" id="1.20.120.1770:FF:000001">
    <property type="entry name" value="Cytochrome b reductase 1"/>
    <property type="match status" value="1"/>
</dbReference>
<dbReference type="Proteomes" id="UP000663882">
    <property type="component" value="Unassembled WGS sequence"/>
</dbReference>
<dbReference type="SMART" id="SM00665">
    <property type="entry name" value="B561"/>
    <property type="match status" value="1"/>
</dbReference>
<evidence type="ECO:0000256" key="7">
    <source>
        <dbReference type="ARBA" id="ARBA00022982"/>
    </source>
</evidence>
<dbReference type="Proteomes" id="UP000663889">
    <property type="component" value="Unassembled WGS sequence"/>
</dbReference>
<comment type="caution">
    <text evidence="13">The sequence shown here is derived from an EMBL/GenBank/DDBJ whole genome shotgun (WGS) entry which is preliminary data.</text>
</comment>
<dbReference type="GO" id="GO:0016491">
    <property type="term" value="F:oxidoreductase activity"/>
    <property type="evidence" value="ECO:0007669"/>
    <property type="project" value="InterPro"/>
</dbReference>
<dbReference type="EMBL" id="CAJNOU010004552">
    <property type="protein sequence ID" value="CAF1445929.1"/>
    <property type="molecule type" value="Genomic_DNA"/>
</dbReference>
<gene>
    <name evidence="13" type="ORF">RFH988_LOCUS21034</name>
    <name evidence="14" type="ORF">SEV965_LOCUS33454</name>
</gene>
<dbReference type="GO" id="GO:0016020">
    <property type="term" value="C:membrane"/>
    <property type="evidence" value="ECO:0007669"/>
    <property type="project" value="UniProtKB-SubCell"/>
</dbReference>
<dbReference type="AlphaFoldDB" id="A0A814RHT2"/>
<evidence type="ECO:0000256" key="4">
    <source>
        <dbReference type="ARBA" id="ARBA00022617"/>
    </source>
</evidence>
<dbReference type="OrthoDB" id="907479at2759"/>
<evidence type="ECO:0000313" key="14">
    <source>
        <dbReference type="EMBL" id="CAF1445929.1"/>
    </source>
</evidence>
<dbReference type="PANTHER" id="PTHR10106:SF0">
    <property type="entry name" value="LD36721P"/>
    <property type="match status" value="1"/>
</dbReference>
<dbReference type="Pfam" id="PF03188">
    <property type="entry name" value="Cytochrom_B561"/>
    <property type="match status" value="1"/>
</dbReference>
<evidence type="ECO:0000256" key="1">
    <source>
        <dbReference type="ARBA" id="ARBA00001970"/>
    </source>
</evidence>
<evidence type="ECO:0000313" key="13">
    <source>
        <dbReference type="EMBL" id="CAF1134242.1"/>
    </source>
</evidence>
<feature type="transmembrane region" description="Helical" evidence="11">
    <location>
        <begin position="104"/>
        <end position="124"/>
    </location>
</feature>
<feature type="domain" description="Cytochrome b561" evidence="12">
    <location>
        <begin position="39"/>
        <end position="244"/>
    </location>
</feature>
<comment type="cofactor">
    <cofactor evidence="1">
        <name>heme b</name>
        <dbReference type="ChEBI" id="CHEBI:60344"/>
    </cofactor>
</comment>
<sequence>MRDWQEKLEIYFLSMSIVNYDEIGVPKKSTQWYYFMVTFSQIVGIIALIIIGVLFGQYRGGFGWGSDLTKVFNNHPLLMTLGMVFFYGDAILVYRVFPNTKKLFVKILHGTLLALSLILSSIGLKGVFDSHNRAVPPLGNLETLHSWIGIITVTLFGLQWVCGFTTYLFPKLSESIRQAYMPTHKFWGKTIFIFALVSFMTGIVEYCVFEKLYDDSTLKSQRNMFSIAGILFLIFAVIIIYLVGENDFQRPPDNDDEHRPLTE</sequence>